<gene>
    <name evidence="2" type="ORF">ACFOOI_18600</name>
</gene>
<feature type="transmembrane region" description="Helical" evidence="1">
    <location>
        <begin position="341"/>
        <end position="359"/>
    </location>
</feature>
<feature type="transmembrane region" description="Helical" evidence="1">
    <location>
        <begin position="228"/>
        <end position="248"/>
    </location>
</feature>
<feature type="transmembrane region" description="Helical" evidence="1">
    <location>
        <begin position="30"/>
        <end position="49"/>
    </location>
</feature>
<dbReference type="RefSeq" id="WP_379839568.1">
    <property type="nucleotide sequence ID" value="NZ_JBHRYQ010000001.1"/>
</dbReference>
<keyword evidence="1" id="KW-0812">Transmembrane</keyword>
<keyword evidence="3" id="KW-1185">Reference proteome</keyword>
<evidence type="ECO:0000313" key="2">
    <source>
        <dbReference type="EMBL" id="MFC3812679.1"/>
    </source>
</evidence>
<feature type="transmembrane region" description="Helical" evidence="1">
    <location>
        <begin position="414"/>
        <end position="434"/>
    </location>
</feature>
<dbReference type="EMBL" id="JBHRYQ010000001">
    <property type="protein sequence ID" value="MFC3812679.1"/>
    <property type="molecule type" value="Genomic_DNA"/>
</dbReference>
<sequence>MTPKIDGLLTRLSILFVAIPYLVFTTCWLNIPSAIGFSGVVLVSLFLVFKNIHSDTSVDALFLNQKKSIYWMLGIIIIWIFFSGIGSYTFQNTDHLYRNAIFRDLVKTPWPVIYKVEGFEGHILDGKTTMMTYYLGYYLPAAALGKIFGFGFAKFSLFLWTVIGTVLVTYQIGKFLKTFSFKILLLFFGWGTLFFIGALYKYSFYEVINEQNYLWAGMRLYADSNLGLIYWTFNQSLPAWIIILLIFNQGSIKNMWFLSSFCFFLSPFAFVGLIPFLLYISVKDFEGSLASAADWQKNLKLHFSFQNLIGAGSVSILNLLYLSTNQAGKFFQLLPNANLKIWIVFILLSWGLIAVFILPKYKKEPLFWLIVGVLIPLPFFQQGYGIDFPGRVSIPALFLLMLLVGKYLREVKTGVLRIAVLAYLAVSAIGHNVIETGRSMAMTGIENISHNTNFDDVLQASSTPTLQKMGDALEDIKDENICIKDFGTVLNPKNEVIWNYMADIEHSYFYKWFAKKPTQ</sequence>
<comment type="caution">
    <text evidence="2">The sequence shown here is derived from an EMBL/GenBank/DDBJ whole genome shotgun (WGS) entry which is preliminary data.</text>
</comment>
<feature type="transmembrane region" description="Helical" evidence="1">
    <location>
        <begin position="392"/>
        <end position="408"/>
    </location>
</feature>
<feature type="transmembrane region" description="Helical" evidence="1">
    <location>
        <begin position="301"/>
        <end position="321"/>
    </location>
</feature>
<feature type="transmembrane region" description="Helical" evidence="1">
    <location>
        <begin position="147"/>
        <end position="169"/>
    </location>
</feature>
<evidence type="ECO:0000313" key="3">
    <source>
        <dbReference type="Proteomes" id="UP001595616"/>
    </source>
</evidence>
<name>A0ABV7YZD9_9BACT</name>
<feature type="transmembrane region" description="Helical" evidence="1">
    <location>
        <begin position="69"/>
        <end position="90"/>
    </location>
</feature>
<proteinExistence type="predicted"/>
<keyword evidence="1" id="KW-1133">Transmembrane helix</keyword>
<feature type="transmembrane region" description="Helical" evidence="1">
    <location>
        <begin position="7"/>
        <end position="24"/>
    </location>
</feature>
<accession>A0ABV7YZD9</accession>
<reference evidence="3" key="1">
    <citation type="journal article" date="2019" name="Int. J. Syst. Evol. Microbiol.">
        <title>The Global Catalogue of Microorganisms (GCM) 10K type strain sequencing project: providing services to taxonomists for standard genome sequencing and annotation.</title>
        <authorList>
            <consortium name="The Broad Institute Genomics Platform"/>
            <consortium name="The Broad Institute Genome Sequencing Center for Infectious Disease"/>
            <person name="Wu L."/>
            <person name="Ma J."/>
        </authorList>
    </citation>
    <scope>NUCLEOTIDE SEQUENCE [LARGE SCALE GENOMIC DNA]</scope>
    <source>
        <strain evidence="3">CECT 7956</strain>
    </source>
</reference>
<evidence type="ECO:0000256" key="1">
    <source>
        <dbReference type="SAM" id="Phobius"/>
    </source>
</evidence>
<keyword evidence="1" id="KW-0472">Membrane</keyword>
<feature type="transmembrane region" description="Helical" evidence="1">
    <location>
        <begin position="181"/>
        <end position="200"/>
    </location>
</feature>
<feature type="transmembrane region" description="Helical" evidence="1">
    <location>
        <begin position="255"/>
        <end position="281"/>
    </location>
</feature>
<evidence type="ECO:0008006" key="4">
    <source>
        <dbReference type="Google" id="ProtNLM"/>
    </source>
</evidence>
<protein>
    <recommendedName>
        <fullName evidence="4">Glycosyltransferase RgtA/B/C/D-like domain-containing protein</fullName>
    </recommendedName>
</protein>
<organism evidence="2 3">
    <name type="scientific">Lacihabitans lacunae</name>
    <dbReference type="NCBI Taxonomy" id="1028214"/>
    <lineage>
        <taxon>Bacteria</taxon>
        <taxon>Pseudomonadati</taxon>
        <taxon>Bacteroidota</taxon>
        <taxon>Cytophagia</taxon>
        <taxon>Cytophagales</taxon>
        <taxon>Leadbetterellaceae</taxon>
        <taxon>Lacihabitans</taxon>
    </lineage>
</organism>
<dbReference type="Proteomes" id="UP001595616">
    <property type="component" value="Unassembled WGS sequence"/>
</dbReference>
<feature type="transmembrane region" description="Helical" evidence="1">
    <location>
        <begin position="365"/>
        <end position="380"/>
    </location>
</feature>